<feature type="transmembrane region" description="Helical" evidence="4">
    <location>
        <begin position="400"/>
        <end position="418"/>
    </location>
</feature>
<dbReference type="InterPro" id="IPR011990">
    <property type="entry name" value="TPR-like_helical_dom_sf"/>
</dbReference>
<dbReference type="PROSITE" id="PS50887">
    <property type="entry name" value="GGDEF"/>
    <property type="match status" value="1"/>
</dbReference>
<dbReference type="Pfam" id="PF00990">
    <property type="entry name" value="GGDEF"/>
    <property type="match status" value="1"/>
</dbReference>
<dbReference type="GO" id="GO:1902201">
    <property type="term" value="P:negative regulation of bacterial-type flagellum-dependent cell motility"/>
    <property type="evidence" value="ECO:0007669"/>
    <property type="project" value="TreeGrafter"/>
</dbReference>
<evidence type="ECO:0000256" key="2">
    <source>
        <dbReference type="ARBA" id="ARBA00012528"/>
    </source>
</evidence>
<evidence type="ECO:0000256" key="5">
    <source>
        <dbReference type="SAM" id="SignalP"/>
    </source>
</evidence>
<dbReference type="CDD" id="cd01949">
    <property type="entry name" value="GGDEF"/>
    <property type="match status" value="1"/>
</dbReference>
<dbReference type="SMART" id="SM00267">
    <property type="entry name" value="GGDEF"/>
    <property type="match status" value="1"/>
</dbReference>
<feature type="chain" id="PRO_5028274609" description="diguanylate cyclase" evidence="5">
    <location>
        <begin position="18"/>
        <end position="598"/>
    </location>
</feature>
<dbReference type="GO" id="GO:0052621">
    <property type="term" value="F:diguanylate cyclase activity"/>
    <property type="evidence" value="ECO:0007669"/>
    <property type="project" value="UniProtKB-EC"/>
</dbReference>
<dbReference type="Proteomes" id="UP000515756">
    <property type="component" value="Chromosome"/>
</dbReference>
<feature type="domain" description="GGDEF" evidence="6">
    <location>
        <begin position="460"/>
        <end position="586"/>
    </location>
</feature>
<dbReference type="InterPro" id="IPR050469">
    <property type="entry name" value="Diguanylate_Cyclase"/>
</dbReference>
<keyword evidence="5" id="KW-0732">Signal</keyword>
<keyword evidence="4" id="KW-0812">Transmembrane</keyword>
<organism evidence="7 8">
    <name type="scientific">Aeromonas caviae</name>
    <name type="common">Aeromonas punctata</name>
    <dbReference type="NCBI Taxonomy" id="648"/>
    <lineage>
        <taxon>Bacteria</taxon>
        <taxon>Pseudomonadati</taxon>
        <taxon>Pseudomonadota</taxon>
        <taxon>Gammaproteobacteria</taxon>
        <taxon>Aeromonadales</taxon>
        <taxon>Aeromonadaceae</taxon>
        <taxon>Aeromonas</taxon>
    </lineage>
</organism>
<dbReference type="NCBIfam" id="TIGR00254">
    <property type="entry name" value="GGDEF"/>
    <property type="match status" value="1"/>
</dbReference>
<dbReference type="InterPro" id="IPR000160">
    <property type="entry name" value="GGDEF_dom"/>
</dbReference>
<dbReference type="AlphaFoldDB" id="A0A6S4T323"/>
<dbReference type="EMBL" id="AP021927">
    <property type="protein sequence ID" value="BBQ28466.1"/>
    <property type="molecule type" value="Genomic_DNA"/>
</dbReference>
<evidence type="ECO:0000313" key="8">
    <source>
        <dbReference type="Proteomes" id="UP000515756"/>
    </source>
</evidence>
<dbReference type="SUPFAM" id="SSF48452">
    <property type="entry name" value="TPR-like"/>
    <property type="match status" value="1"/>
</dbReference>
<dbReference type="Gene3D" id="3.30.70.270">
    <property type="match status" value="1"/>
</dbReference>
<gene>
    <name evidence="7" type="ORF">WP2W18E01_00480</name>
</gene>
<reference evidence="7 8" key="1">
    <citation type="submission" date="2019-12" db="EMBL/GenBank/DDBJ databases">
        <title>complete genome sequences of Aeromonas caviae str. WP2-W18-ESBL-01 isolated from wastewater treatment plant effluent.</title>
        <authorList>
            <person name="Sekizuka T."/>
            <person name="Itokawa K."/>
            <person name="Yatsu K."/>
            <person name="Inamine Y."/>
            <person name="Kuroda M."/>
        </authorList>
    </citation>
    <scope>NUCLEOTIDE SEQUENCE [LARGE SCALE GENOMIC DNA]</scope>
    <source>
        <strain evidence="7 8">WP2-W18-ESBL-01</strain>
    </source>
</reference>
<accession>A0A6S4T323</accession>
<sequence>MRFIMALALLWMTQLQAAPSLLKEAELQAARDPVGYLQRLDASPQQDMELFYARSLAQAALGRYPQAQRDNARARGLANAQQETLRLLDFRLQQIALTLDADTPDQALELLTQLWPAVRHHPRQVSEWHALNGLALYRTQQMKEAILELKTAYHLKQKEPGSILSTLQCGRLLMTLGNLYADLNLYREAETYYQDALGQMVQLNEPNSQAIIRANMARLYIDMGQPARASQLLDTLLATPSLSPHYRAIVLGYQAMVFNARADWHSAWRSLEEAQAIYDRLDSPQAASRLTEIRARTLLGRGEKQLALQLLMEHTAPLSMDGRAMQARLLADLGRYPEAYGAMTRYMQYYKQHFNQTLSQHAAAFQVEMDLARSEASNRALQQENENKRQQLLYQQSARYYQLLLLVLLAVALILLGLTTRRLHRSSRHLYKLATFDQLTGLPNRRALLERLGQQWLHETPLTLLIIDIDHFKQINDKHGHQAGDQAIRQLARELKSWAPDQQLIGRWGGEEFLVAMTQDGATCWRLAEQLRSRIAYLAAPHMTISIGVAERSTQDDSLSQLIHRADMAMYQAKRQGRNQTVLAQSPHLSPELACNVA</sequence>
<evidence type="ECO:0000256" key="1">
    <source>
        <dbReference type="ARBA" id="ARBA00001946"/>
    </source>
</evidence>
<dbReference type="PANTHER" id="PTHR45138:SF9">
    <property type="entry name" value="DIGUANYLATE CYCLASE DGCM-RELATED"/>
    <property type="match status" value="1"/>
</dbReference>
<dbReference type="InterPro" id="IPR043128">
    <property type="entry name" value="Rev_trsase/Diguanyl_cyclase"/>
</dbReference>
<dbReference type="PANTHER" id="PTHR45138">
    <property type="entry name" value="REGULATORY COMPONENTS OF SENSORY TRANSDUCTION SYSTEM"/>
    <property type="match status" value="1"/>
</dbReference>
<protein>
    <recommendedName>
        <fullName evidence="2">diguanylate cyclase</fullName>
        <ecNumber evidence="2">2.7.7.65</ecNumber>
    </recommendedName>
</protein>
<proteinExistence type="predicted"/>
<dbReference type="FunFam" id="3.30.70.270:FF:000001">
    <property type="entry name" value="Diguanylate cyclase domain protein"/>
    <property type="match status" value="1"/>
</dbReference>
<comment type="catalytic activity">
    <reaction evidence="3">
        <text>2 GTP = 3',3'-c-di-GMP + 2 diphosphate</text>
        <dbReference type="Rhea" id="RHEA:24898"/>
        <dbReference type="ChEBI" id="CHEBI:33019"/>
        <dbReference type="ChEBI" id="CHEBI:37565"/>
        <dbReference type="ChEBI" id="CHEBI:58805"/>
        <dbReference type="EC" id="2.7.7.65"/>
    </reaction>
</comment>
<dbReference type="InterPro" id="IPR029787">
    <property type="entry name" value="Nucleotide_cyclase"/>
</dbReference>
<name>A0A6S4T323_AERCA</name>
<dbReference type="EC" id="2.7.7.65" evidence="2"/>
<evidence type="ECO:0000256" key="4">
    <source>
        <dbReference type="SAM" id="Phobius"/>
    </source>
</evidence>
<feature type="signal peptide" evidence="5">
    <location>
        <begin position="1"/>
        <end position="17"/>
    </location>
</feature>
<evidence type="ECO:0000259" key="6">
    <source>
        <dbReference type="PROSITE" id="PS50887"/>
    </source>
</evidence>
<evidence type="ECO:0000313" key="7">
    <source>
        <dbReference type="EMBL" id="BBQ28466.1"/>
    </source>
</evidence>
<dbReference type="Pfam" id="PF13424">
    <property type="entry name" value="TPR_12"/>
    <property type="match status" value="1"/>
</dbReference>
<dbReference type="GO" id="GO:0043709">
    <property type="term" value="P:cell adhesion involved in single-species biofilm formation"/>
    <property type="evidence" value="ECO:0007669"/>
    <property type="project" value="TreeGrafter"/>
</dbReference>
<dbReference type="GO" id="GO:0005886">
    <property type="term" value="C:plasma membrane"/>
    <property type="evidence" value="ECO:0007669"/>
    <property type="project" value="TreeGrafter"/>
</dbReference>
<comment type="cofactor">
    <cofactor evidence="1">
        <name>Mg(2+)</name>
        <dbReference type="ChEBI" id="CHEBI:18420"/>
    </cofactor>
</comment>
<keyword evidence="4" id="KW-0472">Membrane</keyword>
<dbReference type="Gene3D" id="1.25.40.10">
    <property type="entry name" value="Tetratricopeptide repeat domain"/>
    <property type="match status" value="2"/>
</dbReference>
<dbReference type="SUPFAM" id="SSF55073">
    <property type="entry name" value="Nucleotide cyclase"/>
    <property type="match status" value="1"/>
</dbReference>
<evidence type="ECO:0000256" key="3">
    <source>
        <dbReference type="ARBA" id="ARBA00034247"/>
    </source>
</evidence>
<keyword evidence="4" id="KW-1133">Transmembrane helix</keyword>